<evidence type="ECO:0000313" key="2">
    <source>
        <dbReference type="Proteomes" id="UP000094569"/>
    </source>
</evidence>
<reference evidence="1 2" key="1">
    <citation type="journal article" date="2016" name="BMC Genomics">
        <title>Comparative genomic and transcriptomic analyses of the Fuzhuan brick tea-fermentation fungus Aspergillus cristatus.</title>
        <authorList>
            <person name="Ge Y."/>
            <person name="Wang Y."/>
            <person name="Liu Y."/>
            <person name="Tan Y."/>
            <person name="Ren X."/>
            <person name="Zhang X."/>
            <person name="Hyde K.D."/>
            <person name="Liu Y."/>
            <person name="Liu Z."/>
        </authorList>
    </citation>
    <scope>NUCLEOTIDE SEQUENCE [LARGE SCALE GENOMIC DNA]</scope>
    <source>
        <strain evidence="1 2">GZAAS20.1005</strain>
    </source>
</reference>
<accession>A0A1E3BND4</accession>
<dbReference type="VEuPathDB" id="FungiDB:SI65_02720"/>
<dbReference type="Proteomes" id="UP000094569">
    <property type="component" value="Unassembled WGS sequence"/>
</dbReference>
<name>A0A1E3BND4_ASPCR</name>
<keyword evidence="2" id="KW-1185">Reference proteome</keyword>
<dbReference type="EMBL" id="JXNT01000002">
    <property type="protein sequence ID" value="ODM21876.1"/>
    <property type="molecule type" value="Genomic_DNA"/>
</dbReference>
<proteinExistence type="predicted"/>
<gene>
    <name evidence="1" type="ORF">SI65_02720</name>
</gene>
<comment type="caution">
    <text evidence="1">The sequence shown here is derived from an EMBL/GenBank/DDBJ whole genome shotgun (WGS) entry which is preliminary data.</text>
</comment>
<evidence type="ECO:0000313" key="1">
    <source>
        <dbReference type="EMBL" id="ODM21876.1"/>
    </source>
</evidence>
<dbReference type="AlphaFoldDB" id="A0A1E3BND4"/>
<organism evidence="1 2">
    <name type="scientific">Aspergillus cristatus</name>
    <name type="common">Chinese Fuzhuan brick tea-fermentation fungus</name>
    <name type="synonym">Eurotium cristatum</name>
    <dbReference type="NCBI Taxonomy" id="573508"/>
    <lineage>
        <taxon>Eukaryota</taxon>
        <taxon>Fungi</taxon>
        <taxon>Dikarya</taxon>
        <taxon>Ascomycota</taxon>
        <taxon>Pezizomycotina</taxon>
        <taxon>Eurotiomycetes</taxon>
        <taxon>Eurotiomycetidae</taxon>
        <taxon>Eurotiales</taxon>
        <taxon>Aspergillaceae</taxon>
        <taxon>Aspergillus</taxon>
        <taxon>Aspergillus subgen. Aspergillus</taxon>
    </lineage>
</organism>
<protein>
    <submittedName>
        <fullName evidence="1">Uncharacterized protein</fullName>
    </submittedName>
</protein>
<sequence length="71" mass="8012">MFQNPIASYRMSRLIYELVSPRVSGLAVIDMSFLGCDVMVQEIDGLEDYCVQLRKIGGEFVDTDTETETSK</sequence>